<dbReference type="GO" id="GO:0003723">
    <property type="term" value="F:RNA binding"/>
    <property type="evidence" value="ECO:0007669"/>
    <property type="project" value="UniProtKB-KW"/>
</dbReference>
<dbReference type="PANTHER" id="PTHR11078:SF3">
    <property type="entry name" value="ANTITERMINATION NUSB DOMAIN-CONTAINING PROTEIN"/>
    <property type="match status" value="1"/>
</dbReference>
<dbReference type="InterPro" id="IPR006027">
    <property type="entry name" value="NusB_RsmB_TIM44"/>
</dbReference>
<gene>
    <name evidence="7" type="ORF">BD94_0304</name>
</gene>
<dbReference type="Pfam" id="PF01029">
    <property type="entry name" value="NusB"/>
    <property type="match status" value="1"/>
</dbReference>
<evidence type="ECO:0000313" key="7">
    <source>
        <dbReference type="EMBL" id="AIL44079.1"/>
    </source>
</evidence>
<protein>
    <submittedName>
        <fullName evidence="7">Transcription termination protein NusB</fullName>
    </submittedName>
</protein>
<dbReference type="Proteomes" id="UP000028933">
    <property type="component" value="Chromosome"/>
</dbReference>
<keyword evidence="5" id="KW-0804">Transcription</keyword>
<proteinExistence type="inferred from homology"/>
<evidence type="ECO:0000259" key="6">
    <source>
        <dbReference type="Pfam" id="PF01029"/>
    </source>
</evidence>
<comment type="similarity">
    <text evidence="1">Belongs to the NusB family.</text>
</comment>
<dbReference type="InterPro" id="IPR011605">
    <property type="entry name" value="NusB_fam"/>
</dbReference>
<dbReference type="SUPFAM" id="SSF48013">
    <property type="entry name" value="NusB-like"/>
    <property type="match status" value="1"/>
</dbReference>
<dbReference type="RefSeq" id="WP_021348444.1">
    <property type="nucleotide sequence ID" value="NZ_CP007547.1"/>
</dbReference>
<evidence type="ECO:0000256" key="2">
    <source>
        <dbReference type="ARBA" id="ARBA00022814"/>
    </source>
</evidence>
<dbReference type="KEGG" id="eao:BD94_0304"/>
<organism evidence="7 8">
    <name type="scientific">Elizabethkingia anophelis NUHP1</name>
    <dbReference type="NCBI Taxonomy" id="1338011"/>
    <lineage>
        <taxon>Bacteria</taxon>
        <taxon>Pseudomonadati</taxon>
        <taxon>Bacteroidota</taxon>
        <taxon>Flavobacteriia</taxon>
        <taxon>Flavobacteriales</taxon>
        <taxon>Weeksellaceae</taxon>
        <taxon>Elizabethkingia</taxon>
    </lineage>
</organism>
<dbReference type="InterPro" id="IPR035926">
    <property type="entry name" value="NusB-like_sf"/>
</dbReference>
<evidence type="ECO:0000313" key="8">
    <source>
        <dbReference type="Proteomes" id="UP000028933"/>
    </source>
</evidence>
<dbReference type="STRING" id="1338011.BD94_0304"/>
<dbReference type="GO" id="GO:0005829">
    <property type="term" value="C:cytosol"/>
    <property type="evidence" value="ECO:0007669"/>
    <property type="project" value="TreeGrafter"/>
</dbReference>
<evidence type="ECO:0000256" key="1">
    <source>
        <dbReference type="ARBA" id="ARBA00005952"/>
    </source>
</evidence>
<dbReference type="Gene3D" id="1.10.940.10">
    <property type="entry name" value="NusB-like"/>
    <property type="match status" value="1"/>
</dbReference>
<evidence type="ECO:0000256" key="5">
    <source>
        <dbReference type="ARBA" id="ARBA00023163"/>
    </source>
</evidence>
<keyword evidence="3" id="KW-0694">RNA-binding</keyword>
<reference evidence="7 8" key="1">
    <citation type="journal article" date="2013" name="Lancet">
        <title>First case of E anophelis outbreak in an intensive-care unit.</title>
        <authorList>
            <person name="Teo J."/>
            <person name="Tan S.Y."/>
            <person name="Tay M."/>
            <person name="Ding Y."/>
            <person name="Kjelleberg S."/>
            <person name="Givskov M."/>
            <person name="Lin R.T."/>
            <person name="Yang L."/>
        </authorList>
    </citation>
    <scope>NUCLEOTIDE SEQUENCE [LARGE SCALE GENOMIC DNA]</scope>
    <source>
        <strain evidence="7 8">NUHP1</strain>
    </source>
</reference>
<dbReference type="PANTHER" id="PTHR11078">
    <property type="entry name" value="N UTILIZATION SUBSTANCE PROTEIN B-RELATED"/>
    <property type="match status" value="1"/>
</dbReference>
<keyword evidence="2" id="KW-0889">Transcription antitermination</keyword>
<dbReference type="EMBL" id="CP007547">
    <property type="protein sequence ID" value="AIL44079.1"/>
    <property type="molecule type" value="Genomic_DNA"/>
</dbReference>
<dbReference type="GO" id="GO:0006353">
    <property type="term" value="P:DNA-templated transcription termination"/>
    <property type="evidence" value="ECO:0007669"/>
    <property type="project" value="InterPro"/>
</dbReference>
<name>A0A077ED60_9FLAO</name>
<keyword evidence="4" id="KW-0805">Transcription regulation</keyword>
<feature type="domain" description="NusB/RsmB/TIM44" evidence="6">
    <location>
        <begin position="197"/>
        <end position="296"/>
    </location>
</feature>
<accession>A0A077ED60</accession>
<evidence type="ECO:0000256" key="3">
    <source>
        <dbReference type="ARBA" id="ARBA00022884"/>
    </source>
</evidence>
<sequence>MVGRRQLREKVVQTLYAYQQNPKSVDVVLKNMMKEISKIYDLYVYELNFLVAIHQLAEEQIEIGKRKYIKSEEEANPNLKFVENKVLLQIIGNDERGEYTANNKQLMWDTNDDLVVKTYQRIKAGKRYKDYMESAESSFEEDQKFIGKLFLRYVAENEDLHDLLEGKEMAWADDVHIANSLIQKTIGFMKPEQESHTLIKIIKNYDDESFAKTLLAQTALNWDNTEKKLEERLQNWDLERVSLMDKVILITALSEMDEFKLTPSSIIINEYIEIAKVFSSDKSNVFINGILDKYAKDNSRI</sequence>
<evidence type="ECO:0000256" key="4">
    <source>
        <dbReference type="ARBA" id="ARBA00023015"/>
    </source>
</evidence>
<dbReference type="GO" id="GO:0031564">
    <property type="term" value="P:transcription antitermination"/>
    <property type="evidence" value="ECO:0007669"/>
    <property type="project" value="UniProtKB-KW"/>
</dbReference>
<dbReference type="AlphaFoldDB" id="A0A077ED60"/>
<dbReference type="HOGENOM" id="CLU_058797_0_0_10"/>
<dbReference type="eggNOG" id="COG0781">
    <property type="taxonomic scope" value="Bacteria"/>
</dbReference>